<dbReference type="PROSITE" id="PS51318">
    <property type="entry name" value="TAT"/>
    <property type="match status" value="1"/>
</dbReference>
<evidence type="ECO:0000313" key="1">
    <source>
        <dbReference type="EMBL" id="CAB4684288.1"/>
    </source>
</evidence>
<gene>
    <name evidence="1" type="ORF">UFOPK2399_00170</name>
</gene>
<proteinExistence type="predicted"/>
<dbReference type="Pfam" id="PF24152">
    <property type="entry name" value="DUF7405"/>
    <property type="match status" value="1"/>
</dbReference>
<reference evidence="1" key="1">
    <citation type="submission" date="2020-05" db="EMBL/GenBank/DDBJ databases">
        <authorList>
            <person name="Chiriac C."/>
            <person name="Salcher M."/>
            <person name="Ghai R."/>
            <person name="Kavagutti S V."/>
        </authorList>
    </citation>
    <scope>NUCLEOTIDE SEQUENCE</scope>
</reference>
<sequence>MPDKNPPDDVAPRLSRRRLLAAAAATGLVASTEGVARAAEFAAPTTVSLGTQPKGLPVGQHVWPSLKNDAGGNPIDPKYNRLLFFDVLKAPTVASVRTLEAALRTVERTYPWNASGVMFTVSWGPHYFERVLKVASPIPHPQQLSDFEYPIFDGYDVCIHLASDDEKILVAIQNALTSGASLKGGAKADLSSIFRWRETRTGFAGDGIPAAHQTNVTGIPAGGVVPASSPLFMGFKSGYVKNQATEESVTITTGDFAGGTTQHVSYIRLKLDRWYSGMSQAQRVQLMFGPQITQDQVNAFKDDPQSKPEALNNDAVTFGIVGHAQAAARARTTSGPVIIRRDFDTIDGGVAGLHFVAVQKSIDDFVTMRQAMNATNAPRLNPAITATTNNGINEFMFVLRRANYIVPPRAKRSFPLFAYQAQALSA</sequence>
<dbReference type="SUPFAM" id="SSF54909">
    <property type="entry name" value="Dimeric alpha+beta barrel"/>
    <property type="match status" value="1"/>
</dbReference>
<accession>A0A6J6NH59</accession>
<dbReference type="InterPro" id="IPR011008">
    <property type="entry name" value="Dimeric_a/b-barrel"/>
</dbReference>
<name>A0A6J6NH59_9ZZZZ</name>
<dbReference type="AlphaFoldDB" id="A0A6J6NH59"/>
<protein>
    <submittedName>
        <fullName evidence="1">Unannotated protein</fullName>
    </submittedName>
</protein>
<organism evidence="1">
    <name type="scientific">freshwater metagenome</name>
    <dbReference type="NCBI Taxonomy" id="449393"/>
    <lineage>
        <taxon>unclassified sequences</taxon>
        <taxon>metagenomes</taxon>
        <taxon>ecological metagenomes</taxon>
    </lineage>
</organism>
<dbReference type="InterPro" id="IPR055828">
    <property type="entry name" value="DUF7405"/>
</dbReference>
<dbReference type="InterPro" id="IPR006311">
    <property type="entry name" value="TAT_signal"/>
</dbReference>
<dbReference type="EMBL" id="CAEZXP010000001">
    <property type="protein sequence ID" value="CAB4684288.1"/>
    <property type="molecule type" value="Genomic_DNA"/>
</dbReference>